<keyword evidence="3" id="KW-1185">Reference proteome</keyword>
<comment type="caution">
    <text evidence="2">The sequence shown here is derived from an EMBL/GenBank/DDBJ whole genome shotgun (WGS) entry which is preliminary data.</text>
</comment>
<evidence type="ECO:0000313" key="3">
    <source>
        <dbReference type="Proteomes" id="UP000195043"/>
    </source>
</evidence>
<dbReference type="EMBL" id="NGKU01000001">
    <property type="protein sequence ID" value="OTN75840.1"/>
    <property type="molecule type" value="Genomic_DNA"/>
</dbReference>
<name>A0A242A4L8_9ENTE</name>
<proteinExistence type="predicted"/>
<gene>
    <name evidence="2" type="ORF">A5886_000916</name>
</gene>
<protein>
    <submittedName>
        <fullName evidence="2">Uncharacterized protein</fullName>
    </submittedName>
</protein>
<dbReference type="Proteomes" id="UP000195043">
    <property type="component" value="Unassembled WGS sequence"/>
</dbReference>
<feature type="transmembrane region" description="Helical" evidence="1">
    <location>
        <begin position="73"/>
        <end position="95"/>
    </location>
</feature>
<keyword evidence="1" id="KW-0812">Transmembrane</keyword>
<organism evidence="2 3">
    <name type="scientific">Candidatus Enterococcus testudinis</name>
    <dbReference type="NCBI Taxonomy" id="1834191"/>
    <lineage>
        <taxon>Bacteria</taxon>
        <taxon>Bacillati</taxon>
        <taxon>Bacillota</taxon>
        <taxon>Bacilli</taxon>
        <taxon>Lactobacillales</taxon>
        <taxon>Enterococcaceae</taxon>
        <taxon>Enterococcus</taxon>
    </lineage>
</organism>
<dbReference type="AlphaFoldDB" id="A0A242A4L8"/>
<keyword evidence="1" id="KW-0472">Membrane</keyword>
<feature type="transmembrane region" description="Helical" evidence="1">
    <location>
        <begin position="9"/>
        <end position="27"/>
    </location>
</feature>
<sequence>MAITLKNVRYMRITHILVLSFAVYLAVDDRFYQGIALGMISTLFNSMYPPDYGGIQLLSGKTTYTVFFNDGSLFIEFLCELVAIAISVAVWLFLLG</sequence>
<evidence type="ECO:0000256" key="1">
    <source>
        <dbReference type="SAM" id="Phobius"/>
    </source>
</evidence>
<keyword evidence="1" id="KW-1133">Transmembrane helix</keyword>
<evidence type="ECO:0000313" key="2">
    <source>
        <dbReference type="EMBL" id="OTN75840.1"/>
    </source>
</evidence>
<dbReference type="STRING" id="1834191.A5886_000916"/>
<accession>A0A242A4L8</accession>
<dbReference type="RefSeq" id="WP_086273858.1">
    <property type="nucleotide sequence ID" value="NZ_NGKU01000001.1"/>
</dbReference>
<dbReference type="OrthoDB" id="9855854at2"/>
<reference evidence="2 3" key="1">
    <citation type="submission" date="2017-05" db="EMBL/GenBank/DDBJ databases">
        <title>The Genome Sequence of Enterococcus sp. 8G7_MSG3316.</title>
        <authorList>
            <consortium name="The Broad Institute Genomics Platform"/>
            <consortium name="The Broad Institute Genomic Center for Infectious Diseases"/>
            <person name="Earl A."/>
            <person name="Manson A."/>
            <person name="Schwartman J."/>
            <person name="Gilmore M."/>
            <person name="Abouelleil A."/>
            <person name="Cao P."/>
            <person name="Chapman S."/>
            <person name="Cusick C."/>
            <person name="Shea T."/>
            <person name="Young S."/>
            <person name="Neafsey D."/>
            <person name="Nusbaum C."/>
            <person name="Birren B."/>
        </authorList>
    </citation>
    <scope>NUCLEOTIDE SEQUENCE [LARGE SCALE GENOMIC DNA]</scope>
    <source>
        <strain evidence="2 3">8G7_MSG3316</strain>
    </source>
</reference>